<dbReference type="PANTHER" id="PTHR47245">
    <property type="entry name" value="PEPTIDYLPROLYL ISOMERASE"/>
    <property type="match status" value="1"/>
</dbReference>
<accession>A0A6J4KM35</accession>
<protein>
    <submittedName>
        <fullName evidence="4">Periplasmic chaperone and peptidyl-prolyl cis-trans isomerase of outer membrane proteins SurA</fullName>
        <ecNumber evidence="4">5.2.1.8</ecNumber>
    </submittedName>
</protein>
<dbReference type="SUPFAM" id="SSF54534">
    <property type="entry name" value="FKBP-like"/>
    <property type="match status" value="2"/>
</dbReference>
<reference evidence="4" key="1">
    <citation type="submission" date="2020-02" db="EMBL/GenBank/DDBJ databases">
        <authorList>
            <person name="Meier V. D."/>
        </authorList>
    </citation>
    <scope>NUCLEOTIDE SEQUENCE</scope>
    <source>
        <strain evidence="4">AVDCRST_MAG68</strain>
    </source>
</reference>
<evidence type="ECO:0000256" key="2">
    <source>
        <dbReference type="SAM" id="SignalP"/>
    </source>
</evidence>
<evidence type="ECO:0000256" key="1">
    <source>
        <dbReference type="PROSITE-ProRule" id="PRU00278"/>
    </source>
</evidence>
<feature type="chain" id="PRO_5027114116" evidence="2">
    <location>
        <begin position="22"/>
        <end position="436"/>
    </location>
</feature>
<feature type="signal peptide" evidence="2">
    <location>
        <begin position="1"/>
        <end position="21"/>
    </location>
</feature>
<dbReference type="EMBL" id="CADCTW010000062">
    <property type="protein sequence ID" value="CAA9308691.1"/>
    <property type="molecule type" value="Genomic_DNA"/>
</dbReference>
<sequence length="436" mass="47673">MRNSIAALAALFALSAAPLAAQGPPAQQPGEELVDRVVAVVGDTTLLYSDVVQALEQLRESGQTVPTDPAQRDLFVRRVVEQRVSDLVLLEAARASGLAVTEADVADVVERQVAQVRQRFNNSDTEMARALLQSGRTVDEFRRDITRQAIDRTMIQRFTAAQMAKLPRPTVSDEEARAYFETVRAQVGQRPANVSFEQALVKPVPSDSAKARARRTAVEVLAELGRGGDFEVLARRYSADASKEQGGSLGWFREGQMVRPFEAAAFSMRPGQTSDIVETEFGYHIIRLDRIRGPERQARHILIRPEITPEDVARARTRADSIAAAVRAGASLPQLAATTSTPGDQRVNRNVPVEQLPPAYALLGTAQTGAVVGPFEIPDPQGSSSFAVARVTAQQAAGQLEYADVADRVKERLQEQRMQEQLLAELRRNTHVAIQI</sequence>
<dbReference type="InterPro" id="IPR000297">
    <property type="entry name" value="PPIase_PpiC"/>
</dbReference>
<dbReference type="GO" id="GO:0003755">
    <property type="term" value="F:peptidyl-prolyl cis-trans isomerase activity"/>
    <property type="evidence" value="ECO:0007669"/>
    <property type="project" value="UniProtKB-KW"/>
</dbReference>
<dbReference type="InterPro" id="IPR027304">
    <property type="entry name" value="Trigger_fact/SurA_dom_sf"/>
</dbReference>
<keyword evidence="1" id="KW-0697">Rotamase</keyword>
<keyword evidence="1 4" id="KW-0413">Isomerase</keyword>
<dbReference type="InterPro" id="IPR050245">
    <property type="entry name" value="PrsA_foldase"/>
</dbReference>
<dbReference type="EC" id="5.2.1.8" evidence="4"/>
<dbReference type="InterPro" id="IPR023058">
    <property type="entry name" value="PPIase_PpiC_CS"/>
</dbReference>
<evidence type="ECO:0000313" key="4">
    <source>
        <dbReference type="EMBL" id="CAA9308691.1"/>
    </source>
</evidence>
<dbReference type="SUPFAM" id="SSF109998">
    <property type="entry name" value="Triger factor/SurA peptide-binding domain-like"/>
    <property type="match status" value="1"/>
</dbReference>
<evidence type="ECO:0000259" key="3">
    <source>
        <dbReference type="PROSITE" id="PS50198"/>
    </source>
</evidence>
<dbReference type="Gene3D" id="1.10.4030.10">
    <property type="entry name" value="Porin chaperone SurA, peptide-binding domain"/>
    <property type="match status" value="1"/>
</dbReference>
<name>A0A6J4KM35_9BACT</name>
<feature type="domain" description="PpiC" evidence="3">
    <location>
        <begin position="191"/>
        <end position="290"/>
    </location>
</feature>
<proteinExistence type="predicted"/>
<dbReference type="Pfam" id="PF00639">
    <property type="entry name" value="Rotamase"/>
    <property type="match status" value="1"/>
</dbReference>
<dbReference type="AlphaFoldDB" id="A0A6J4KM35"/>
<organism evidence="4">
    <name type="scientific">uncultured Gemmatimonadota bacterium</name>
    <dbReference type="NCBI Taxonomy" id="203437"/>
    <lineage>
        <taxon>Bacteria</taxon>
        <taxon>Pseudomonadati</taxon>
        <taxon>Gemmatimonadota</taxon>
        <taxon>environmental samples</taxon>
    </lineage>
</organism>
<dbReference type="PROSITE" id="PS50198">
    <property type="entry name" value="PPIC_PPIASE_2"/>
    <property type="match status" value="1"/>
</dbReference>
<gene>
    <name evidence="4" type="ORF">AVDCRST_MAG68-1126</name>
</gene>
<dbReference type="Pfam" id="PF13624">
    <property type="entry name" value="SurA_N_3"/>
    <property type="match status" value="1"/>
</dbReference>
<dbReference type="InterPro" id="IPR046357">
    <property type="entry name" value="PPIase_dom_sf"/>
</dbReference>
<dbReference type="Gene3D" id="3.10.50.40">
    <property type="match status" value="2"/>
</dbReference>
<dbReference type="PROSITE" id="PS01096">
    <property type="entry name" value="PPIC_PPIASE_1"/>
    <property type="match status" value="1"/>
</dbReference>
<keyword evidence="2" id="KW-0732">Signal</keyword>
<dbReference type="PANTHER" id="PTHR47245:SF2">
    <property type="entry name" value="PEPTIDYL-PROLYL CIS-TRANS ISOMERASE HP_0175-RELATED"/>
    <property type="match status" value="1"/>
</dbReference>